<dbReference type="InterPro" id="IPR014757">
    <property type="entry name" value="Tscrpt_reg_IclR_C"/>
</dbReference>
<dbReference type="Gene3D" id="3.30.450.40">
    <property type="match status" value="1"/>
</dbReference>
<dbReference type="EMBL" id="VLTJ01000008">
    <property type="protein sequence ID" value="TSH97626.1"/>
    <property type="molecule type" value="Genomic_DNA"/>
</dbReference>
<dbReference type="Proteomes" id="UP000318405">
    <property type="component" value="Unassembled WGS sequence"/>
</dbReference>
<dbReference type="GO" id="GO:0045892">
    <property type="term" value="P:negative regulation of DNA-templated transcription"/>
    <property type="evidence" value="ECO:0007669"/>
    <property type="project" value="TreeGrafter"/>
</dbReference>
<dbReference type="OrthoDB" id="13103at2"/>
<keyword evidence="1" id="KW-0805">Transcription regulation</keyword>
<dbReference type="RefSeq" id="WP_143947151.1">
    <property type="nucleotide sequence ID" value="NZ_BAABMB010000004.1"/>
</dbReference>
<comment type="caution">
    <text evidence="6">The sequence shown here is derived from an EMBL/GenBank/DDBJ whole genome shotgun (WGS) entry which is preliminary data.</text>
</comment>
<dbReference type="PROSITE" id="PS51077">
    <property type="entry name" value="HTH_ICLR"/>
    <property type="match status" value="1"/>
</dbReference>
<feature type="domain" description="HTH iclR-type" evidence="4">
    <location>
        <begin position="10"/>
        <end position="69"/>
    </location>
</feature>
<keyword evidence="2" id="KW-0238">DNA-binding</keyword>
<dbReference type="PANTHER" id="PTHR30136:SF39">
    <property type="entry name" value="TRANSCRIPTIONAL REGULATORY PROTEIN"/>
    <property type="match status" value="1"/>
</dbReference>
<protein>
    <submittedName>
        <fullName evidence="6">Helix-turn-helix domain-containing protein</fullName>
    </submittedName>
</protein>
<dbReference type="Pfam" id="PF09339">
    <property type="entry name" value="HTH_IclR"/>
    <property type="match status" value="1"/>
</dbReference>
<evidence type="ECO:0000313" key="7">
    <source>
        <dbReference type="Proteomes" id="UP000318405"/>
    </source>
</evidence>
<organism evidence="6 7">
    <name type="scientific">Verticiella sediminum</name>
    <dbReference type="NCBI Taxonomy" id="1247510"/>
    <lineage>
        <taxon>Bacteria</taxon>
        <taxon>Pseudomonadati</taxon>
        <taxon>Pseudomonadota</taxon>
        <taxon>Betaproteobacteria</taxon>
        <taxon>Burkholderiales</taxon>
        <taxon>Alcaligenaceae</taxon>
        <taxon>Verticiella</taxon>
    </lineage>
</organism>
<keyword evidence="7" id="KW-1185">Reference proteome</keyword>
<keyword evidence="3" id="KW-0804">Transcription</keyword>
<dbReference type="InterPro" id="IPR029016">
    <property type="entry name" value="GAF-like_dom_sf"/>
</dbReference>
<accession>A0A556AXL5</accession>
<dbReference type="InterPro" id="IPR005471">
    <property type="entry name" value="Tscrpt_reg_IclR_N"/>
</dbReference>
<dbReference type="AlphaFoldDB" id="A0A556AXL5"/>
<evidence type="ECO:0000259" key="5">
    <source>
        <dbReference type="PROSITE" id="PS51078"/>
    </source>
</evidence>
<dbReference type="InterPro" id="IPR036388">
    <property type="entry name" value="WH-like_DNA-bd_sf"/>
</dbReference>
<dbReference type="GO" id="GO:0003677">
    <property type="term" value="F:DNA binding"/>
    <property type="evidence" value="ECO:0007669"/>
    <property type="project" value="UniProtKB-KW"/>
</dbReference>
<evidence type="ECO:0000313" key="6">
    <source>
        <dbReference type="EMBL" id="TSH97626.1"/>
    </source>
</evidence>
<evidence type="ECO:0000256" key="3">
    <source>
        <dbReference type="ARBA" id="ARBA00023163"/>
    </source>
</evidence>
<dbReference type="SUPFAM" id="SSF55781">
    <property type="entry name" value="GAF domain-like"/>
    <property type="match status" value="1"/>
</dbReference>
<dbReference type="Gene3D" id="1.10.10.10">
    <property type="entry name" value="Winged helix-like DNA-binding domain superfamily/Winged helix DNA-binding domain"/>
    <property type="match status" value="1"/>
</dbReference>
<evidence type="ECO:0000259" key="4">
    <source>
        <dbReference type="PROSITE" id="PS51077"/>
    </source>
</evidence>
<dbReference type="PANTHER" id="PTHR30136">
    <property type="entry name" value="HELIX-TURN-HELIX TRANSCRIPTIONAL REGULATOR, ICLR FAMILY"/>
    <property type="match status" value="1"/>
</dbReference>
<dbReference type="GO" id="GO:0003700">
    <property type="term" value="F:DNA-binding transcription factor activity"/>
    <property type="evidence" value="ECO:0007669"/>
    <property type="project" value="TreeGrafter"/>
</dbReference>
<dbReference type="InterPro" id="IPR036390">
    <property type="entry name" value="WH_DNA-bd_sf"/>
</dbReference>
<dbReference type="Pfam" id="PF01614">
    <property type="entry name" value="IclR_C"/>
    <property type="match status" value="1"/>
</dbReference>
<sequence length="249" mass="27078">MKNDAETGAVGSLRRGLLILNALRSGGEMSVARLSQVTGIPRPTVYRVLDVLEAEHYVRRLSGSYFAATLPEERVDERRDAWVGYFAPRMRRIASRTGNSVFLGAIVGDDLLVLHREIGSYPIQILALPIGGRQPLGVGAGGVALLSDMPTKQLAAVLRRNADLYKNFGSLNATLVRRLIENCQARGYSVVGNYALKGVLGLGLLCSGPELQKCAVSVTAPIDRMTASAQREAIRIMREELHEHKGLDD</sequence>
<dbReference type="SMART" id="SM00346">
    <property type="entry name" value="HTH_ICLR"/>
    <property type="match status" value="1"/>
</dbReference>
<evidence type="ECO:0000256" key="2">
    <source>
        <dbReference type="ARBA" id="ARBA00023125"/>
    </source>
</evidence>
<gene>
    <name evidence="6" type="ORF">FOZ76_05580</name>
</gene>
<evidence type="ECO:0000256" key="1">
    <source>
        <dbReference type="ARBA" id="ARBA00023015"/>
    </source>
</evidence>
<dbReference type="InterPro" id="IPR050707">
    <property type="entry name" value="HTH_MetabolicPath_Reg"/>
</dbReference>
<feature type="domain" description="IclR-ED" evidence="5">
    <location>
        <begin position="57"/>
        <end position="249"/>
    </location>
</feature>
<dbReference type="SUPFAM" id="SSF46785">
    <property type="entry name" value="Winged helix' DNA-binding domain"/>
    <property type="match status" value="1"/>
</dbReference>
<proteinExistence type="predicted"/>
<name>A0A556AXL5_9BURK</name>
<dbReference type="PROSITE" id="PS51078">
    <property type="entry name" value="ICLR_ED"/>
    <property type="match status" value="1"/>
</dbReference>
<reference evidence="6 7" key="1">
    <citation type="submission" date="2019-07" db="EMBL/GenBank/DDBJ databases">
        <title>Qingshengfaniella alkalisoli gen. nov., sp. nov., isolated from saline soil.</title>
        <authorList>
            <person name="Xu L."/>
            <person name="Huang X.-X."/>
            <person name="Sun J.-Q."/>
        </authorList>
    </citation>
    <scope>NUCLEOTIDE SEQUENCE [LARGE SCALE GENOMIC DNA]</scope>
    <source>
        <strain evidence="6 7">DSM 27279</strain>
    </source>
</reference>